<dbReference type="Gene3D" id="3.40.50.300">
    <property type="entry name" value="P-loop containing nucleotide triphosphate hydrolases"/>
    <property type="match status" value="1"/>
</dbReference>
<dbReference type="Proteomes" id="UP001215087">
    <property type="component" value="Unassembled WGS sequence"/>
</dbReference>
<feature type="domain" description="AAA" evidence="1">
    <location>
        <begin position="4"/>
        <end position="189"/>
    </location>
</feature>
<dbReference type="RefSeq" id="WP_274703048.1">
    <property type="nucleotide sequence ID" value="NZ_JAQSVD010000020.1"/>
</dbReference>
<protein>
    <submittedName>
        <fullName evidence="2">ParA family protein</fullName>
    </submittedName>
</protein>
<evidence type="ECO:0000313" key="2">
    <source>
        <dbReference type="EMBL" id="MDE1472789.1"/>
    </source>
</evidence>
<dbReference type="InterPro" id="IPR027417">
    <property type="entry name" value="P-loop_NTPase"/>
</dbReference>
<proteinExistence type="predicted"/>
<reference evidence="2 3" key="1">
    <citation type="submission" date="2023-02" db="EMBL/GenBank/DDBJ databases">
        <title>Comparative genome analysis of Eubacterium limosum species.</title>
        <authorList>
            <person name="Bak J.E."/>
        </authorList>
    </citation>
    <scope>NUCLEOTIDE SEQUENCE [LARGE SCALE GENOMIC DNA]</scope>
    <source>
        <strain evidence="2 3">KGMB01548</strain>
    </source>
</reference>
<name>A0ABT5UV00_EUBLI</name>
<dbReference type="InterPro" id="IPR025669">
    <property type="entry name" value="AAA_dom"/>
</dbReference>
<sequence>MEKNIVSFINMKGGVGKTTLCIGLGEYLARFLNYKILFIDVDPQFNATQSLMNYYDLEDEYMDNFQHNGITVKRIFEMPAKVSEKPKLPPKEEIIIELDDNISIIAGTLDLITENSNNASSKSKRLKKFITENNLRDEYDFIFIDCPPTISLFTDAALLASDFYLTPIRVDRYSTLGILLLDRAIENLSYDEGLEIKPLGIVYTMQANKISEKTRKLREVFEKSEIVKKIGMFENETHHVNDLLVGQQGNISSSYKRSKDDIKDICNEFLERVEEYSE</sequence>
<keyword evidence="3" id="KW-1185">Reference proteome</keyword>
<dbReference type="PANTHER" id="PTHR13696:SF52">
    <property type="entry name" value="PARA FAMILY PROTEIN CT_582"/>
    <property type="match status" value="1"/>
</dbReference>
<dbReference type="EMBL" id="JAQSVD010000020">
    <property type="protein sequence ID" value="MDE1472789.1"/>
    <property type="molecule type" value="Genomic_DNA"/>
</dbReference>
<accession>A0ABT5UV00</accession>
<comment type="caution">
    <text evidence="2">The sequence shown here is derived from an EMBL/GenBank/DDBJ whole genome shotgun (WGS) entry which is preliminary data.</text>
</comment>
<dbReference type="SUPFAM" id="SSF52540">
    <property type="entry name" value="P-loop containing nucleoside triphosphate hydrolases"/>
    <property type="match status" value="1"/>
</dbReference>
<evidence type="ECO:0000259" key="1">
    <source>
        <dbReference type="Pfam" id="PF13614"/>
    </source>
</evidence>
<gene>
    <name evidence="2" type="ORF">PTZ04_21235</name>
</gene>
<organism evidence="2 3">
    <name type="scientific">Eubacterium limosum</name>
    <dbReference type="NCBI Taxonomy" id="1736"/>
    <lineage>
        <taxon>Bacteria</taxon>
        <taxon>Bacillati</taxon>
        <taxon>Bacillota</taxon>
        <taxon>Clostridia</taxon>
        <taxon>Eubacteriales</taxon>
        <taxon>Eubacteriaceae</taxon>
        <taxon>Eubacterium</taxon>
    </lineage>
</organism>
<dbReference type="Pfam" id="PF13614">
    <property type="entry name" value="AAA_31"/>
    <property type="match status" value="1"/>
</dbReference>
<dbReference type="CDD" id="cd02042">
    <property type="entry name" value="ParAB_family"/>
    <property type="match status" value="1"/>
</dbReference>
<dbReference type="PANTHER" id="PTHR13696">
    <property type="entry name" value="P-LOOP CONTAINING NUCLEOSIDE TRIPHOSPHATE HYDROLASE"/>
    <property type="match status" value="1"/>
</dbReference>
<dbReference type="InterPro" id="IPR050678">
    <property type="entry name" value="DNA_Partitioning_ATPase"/>
</dbReference>
<evidence type="ECO:0000313" key="3">
    <source>
        <dbReference type="Proteomes" id="UP001215087"/>
    </source>
</evidence>